<dbReference type="Proteomes" id="UP000027195">
    <property type="component" value="Unassembled WGS sequence"/>
</dbReference>
<feature type="compositionally biased region" description="Basic and acidic residues" evidence="6">
    <location>
        <begin position="194"/>
        <end position="205"/>
    </location>
</feature>
<feature type="region of interest" description="Disordered" evidence="6">
    <location>
        <begin position="183"/>
        <end position="205"/>
    </location>
</feature>
<dbReference type="PANTHER" id="PTHR15651:SF7">
    <property type="entry name" value="ARMADILLO REPEAT-CONTAINING PROTEIN 8"/>
    <property type="match status" value="1"/>
</dbReference>
<evidence type="ECO:0000256" key="2">
    <source>
        <dbReference type="ARBA" id="ARBA00004496"/>
    </source>
</evidence>
<dbReference type="SUPFAM" id="SSF48371">
    <property type="entry name" value="ARM repeat"/>
    <property type="match status" value="1"/>
</dbReference>
<dbReference type="OrthoDB" id="5559898at2759"/>
<keyword evidence="8" id="KW-1185">Reference proteome</keyword>
<keyword evidence="4" id="KW-0677">Repeat</keyword>
<dbReference type="EMBL" id="KL198070">
    <property type="protein sequence ID" value="KDQ10176.1"/>
    <property type="molecule type" value="Genomic_DNA"/>
</dbReference>
<dbReference type="GO" id="GO:0043161">
    <property type="term" value="P:proteasome-mediated ubiquitin-dependent protein catabolic process"/>
    <property type="evidence" value="ECO:0007669"/>
    <property type="project" value="TreeGrafter"/>
</dbReference>
<dbReference type="GO" id="GO:0005634">
    <property type="term" value="C:nucleus"/>
    <property type="evidence" value="ECO:0007669"/>
    <property type="project" value="UniProtKB-SubCell"/>
</dbReference>
<protein>
    <recommendedName>
        <fullName evidence="9">Armadillo repeat-containing protein 8</fullName>
    </recommendedName>
</protein>
<evidence type="ECO:0000256" key="4">
    <source>
        <dbReference type="ARBA" id="ARBA00022737"/>
    </source>
</evidence>
<accession>A0A067MF03</accession>
<gene>
    <name evidence="7" type="ORF">BOTBODRAFT_178369</name>
</gene>
<name>A0A067MF03_BOTB1</name>
<dbReference type="Gene3D" id="1.25.10.10">
    <property type="entry name" value="Leucine-rich Repeat Variant"/>
    <property type="match status" value="2"/>
</dbReference>
<feature type="compositionally biased region" description="Gly residues" evidence="6">
    <location>
        <begin position="183"/>
        <end position="192"/>
    </location>
</feature>
<dbReference type="GO" id="GO:0034657">
    <property type="term" value="C:GID complex"/>
    <property type="evidence" value="ECO:0007669"/>
    <property type="project" value="TreeGrafter"/>
</dbReference>
<dbReference type="HOGENOM" id="CLU_1255800_0_0_1"/>
<sequence length="220" mass="23990">MVNSFAPTRAILIQSGALTKLLELVKPHDDPMRLNMTWASRNALYRSSSEEKRLITSELGWDRFSSLLVDSVQAIRGKAMFEKLSEVLEGSIEAEDEESVTQTLHALSNLVSVGTPFQRELILSRVTILKALGVCLTHSSTNVRKAASNCVAQLASKEQQLQALRDVGIEDILHVMASGTGAGATGGPGIGMGARKEEDQDTRDSVRRALELLESGMRER</sequence>
<dbReference type="InterPro" id="IPR011989">
    <property type="entry name" value="ARM-like"/>
</dbReference>
<organism evidence="7 8">
    <name type="scientific">Botryobasidium botryosum (strain FD-172 SS1)</name>
    <dbReference type="NCBI Taxonomy" id="930990"/>
    <lineage>
        <taxon>Eukaryota</taxon>
        <taxon>Fungi</taxon>
        <taxon>Dikarya</taxon>
        <taxon>Basidiomycota</taxon>
        <taxon>Agaricomycotina</taxon>
        <taxon>Agaricomycetes</taxon>
        <taxon>Cantharellales</taxon>
        <taxon>Botryobasidiaceae</taxon>
        <taxon>Botryobasidium</taxon>
    </lineage>
</organism>
<evidence type="ECO:0000313" key="7">
    <source>
        <dbReference type="EMBL" id="KDQ10176.1"/>
    </source>
</evidence>
<evidence type="ECO:0000256" key="6">
    <source>
        <dbReference type="SAM" id="MobiDB-lite"/>
    </source>
</evidence>
<evidence type="ECO:0000256" key="1">
    <source>
        <dbReference type="ARBA" id="ARBA00004123"/>
    </source>
</evidence>
<dbReference type="AlphaFoldDB" id="A0A067MF03"/>
<evidence type="ECO:0000313" key="8">
    <source>
        <dbReference type="Proteomes" id="UP000027195"/>
    </source>
</evidence>
<dbReference type="GO" id="GO:0005737">
    <property type="term" value="C:cytoplasm"/>
    <property type="evidence" value="ECO:0007669"/>
    <property type="project" value="UniProtKB-SubCell"/>
</dbReference>
<dbReference type="PANTHER" id="PTHR15651">
    <property type="entry name" value="ARMADILLO REPEAT-CONTAINING PROTEIN 8"/>
    <property type="match status" value="1"/>
</dbReference>
<dbReference type="InterPro" id="IPR016024">
    <property type="entry name" value="ARM-type_fold"/>
</dbReference>
<evidence type="ECO:0008006" key="9">
    <source>
        <dbReference type="Google" id="ProtNLM"/>
    </source>
</evidence>
<evidence type="ECO:0000256" key="3">
    <source>
        <dbReference type="ARBA" id="ARBA00022490"/>
    </source>
</evidence>
<dbReference type="InterPro" id="IPR038739">
    <property type="entry name" value="ARMC8/Vid28"/>
</dbReference>
<keyword evidence="3" id="KW-0963">Cytoplasm</keyword>
<proteinExistence type="predicted"/>
<comment type="subcellular location">
    <subcellularLocation>
        <location evidence="2">Cytoplasm</location>
    </subcellularLocation>
    <subcellularLocation>
        <location evidence="1">Nucleus</location>
    </subcellularLocation>
</comment>
<dbReference type="InParanoid" id="A0A067MF03"/>
<keyword evidence="5" id="KW-0539">Nucleus</keyword>
<reference evidence="8" key="1">
    <citation type="journal article" date="2014" name="Proc. Natl. Acad. Sci. U.S.A.">
        <title>Extensive sampling of basidiomycete genomes demonstrates inadequacy of the white-rot/brown-rot paradigm for wood decay fungi.</title>
        <authorList>
            <person name="Riley R."/>
            <person name="Salamov A.A."/>
            <person name="Brown D.W."/>
            <person name="Nagy L.G."/>
            <person name="Floudas D."/>
            <person name="Held B.W."/>
            <person name="Levasseur A."/>
            <person name="Lombard V."/>
            <person name="Morin E."/>
            <person name="Otillar R."/>
            <person name="Lindquist E.A."/>
            <person name="Sun H."/>
            <person name="LaButti K.M."/>
            <person name="Schmutz J."/>
            <person name="Jabbour D."/>
            <person name="Luo H."/>
            <person name="Baker S.E."/>
            <person name="Pisabarro A.G."/>
            <person name="Walton J.D."/>
            <person name="Blanchette R.A."/>
            <person name="Henrissat B."/>
            <person name="Martin F."/>
            <person name="Cullen D."/>
            <person name="Hibbett D.S."/>
            <person name="Grigoriev I.V."/>
        </authorList>
    </citation>
    <scope>NUCLEOTIDE SEQUENCE [LARGE SCALE GENOMIC DNA]</scope>
    <source>
        <strain evidence="8">FD-172 SS1</strain>
    </source>
</reference>
<dbReference type="STRING" id="930990.A0A067MF03"/>
<evidence type="ECO:0000256" key="5">
    <source>
        <dbReference type="ARBA" id="ARBA00023242"/>
    </source>
</evidence>